<dbReference type="SUPFAM" id="SSF103473">
    <property type="entry name" value="MFS general substrate transporter"/>
    <property type="match status" value="1"/>
</dbReference>
<dbReference type="EMBL" id="OU892283">
    <property type="protein sequence ID" value="CAG9771538.1"/>
    <property type="molecule type" value="Genomic_DNA"/>
</dbReference>
<comment type="subcellular location">
    <subcellularLocation>
        <location evidence="1">Membrane</location>
        <topology evidence="1">Multi-pass membrane protein</topology>
    </subcellularLocation>
</comment>
<evidence type="ECO:0000256" key="3">
    <source>
        <dbReference type="ARBA" id="ARBA00022989"/>
    </source>
</evidence>
<feature type="transmembrane region" description="Helical" evidence="5">
    <location>
        <begin position="151"/>
        <end position="170"/>
    </location>
</feature>
<keyword evidence="2 5" id="KW-0812">Transmembrane</keyword>
<keyword evidence="4 5" id="KW-0472">Membrane</keyword>
<dbReference type="PANTHER" id="PTHR24064">
    <property type="entry name" value="SOLUTE CARRIER FAMILY 22 MEMBER"/>
    <property type="match status" value="1"/>
</dbReference>
<dbReference type="Pfam" id="PF00083">
    <property type="entry name" value="Sugar_tr"/>
    <property type="match status" value="1"/>
</dbReference>
<feature type="transmembrane region" description="Helical" evidence="5">
    <location>
        <begin position="467"/>
        <end position="487"/>
    </location>
</feature>
<reference evidence="7" key="1">
    <citation type="submission" date="2022-01" db="EMBL/GenBank/DDBJ databases">
        <authorList>
            <person name="King R."/>
        </authorList>
    </citation>
    <scope>NUCLEOTIDE SEQUENCE</scope>
</reference>
<dbReference type="InterPro" id="IPR020846">
    <property type="entry name" value="MFS_dom"/>
</dbReference>
<dbReference type="Proteomes" id="UP001152799">
    <property type="component" value="Chromosome 7"/>
</dbReference>
<feature type="domain" description="Major facilitator superfamily (MFS) profile" evidence="6">
    <location>
        <begin position="23"/>
        <end position="492"/>
    </location>
</feature>
<feature type="transmembrane region" description="Helical" evidence="5">
    <location>
        <begin position="236"/>
        <end position="255"/>
    </location>
</feature>
<organism evidence="7 8">
    <name type="scientific">Ceutorhynchus assimilis</name>
    <name type="common">cabbage seed weevil</name>
    <dbReference type="NCBI Taxonomy" id="467358"/>
    <lineage>
        <taxon>Eukaryota</taxon>
        <taxon>Metazoa</taxon>
        <taxon>Ecdysozoa</taxon>
        <taxon>Arthropoda</taxon>
        <taxon>Hexapoda</taxon>
        <taxon>Insecta</taxon>
        <taxon>Pterygota</taxon>
        <taxon>Neoptera</taxon>
        <taxon>Endopterygota</taxon>
        <taxon>Coleoptera</taxon>
        <taxon>Polyphaga</taxon>
        <taxon>Cucujiformia</taxon>
        <taxon>Curculionidae</taxon>
        <taxon>Ceutorhynchinae</taxon>
        <taxon>Ceutorhynchus</taxon>
    </lineage>
</organism>
<proteinExistence type="predicted"/>
<dbReference type="PROSITE" id="PS50850">
    <property type="entry name" value="MFS"/>
    <property type="match status" value="1"/>
</dbReference>
<evidence type="ECO:0000259" key="6">
    <source>
        <dbReference type="PROSITE" id="PS50850"/>
    </source>
</evidence>
<feature type="transmembrane region" description="Helical" evidence="5">
    <location>
        <begin position="323"/>
        <end position="345"/>
    </location>
</feature>
<dbReference type="AlphaFoldDB" id="A0A9N9QMD6"/>
<dbReference type="GO" id="GO:0016020">
    <property type="term" value="C:membrane"/>
    <property type="evidence" value="ECO:0007669"/>
    <property type="project" value="UniProtKB-SubCell"/>
</dbReference>
<feature type="transmembrane region" description="Helical" evidence="5">
    <location>
        <begin position="20"/>
        <end position="43"/>
    </location>
</feature>
<evidence type="ECO:0000256" key="5">
    <source>
        <dbReference type="SAM" id="Phobius"/>
    </source>
</evidence>
<keyword evidence="3 5" id="KW-1133">Transmembrane helix</keyword>
<evidence type="ECO:0000256" key="1">
    <source>
        <dbReference type="ARBA" id="ARBA00004141"/>
    </source>
</evidence>
<dbReference type="Gene3D" id="1.20.1250.20">
    <property type="entry name" value="MFS general substrate transporter like domains"/>
    <property type="match status" value="1"/>
</dbReference>
<evidence type="ECO:0000313" key="8">
    <source>
        <dbReference type="Proteomes" id="UP001152799"/>
    </source>
</evidence>
<feature type="transmembrane region" description="Helical" evidence="5">
    <location>
        <begin position="380"/>
        <end position="398"/>
    </location>
</feature>
<evidence type="ECO:0000256" key="4">
    <source>
        <dbReference type="ARBA" id="ARBA00023136"/>
    </source>
</evidence>
<dbReference type="InterPro" id="IPR036259">
    <property type="entry name" value="MFS_trans_sf"/>
</dbReference>
<keyword evidence="8" id="KW-1185">Reference proteome</keyword>
<dbReference type="GO" id="GO:0022857">
    <property type="term" value="F:transmembrane transporter activity"/>
    <property type="evidence" value="ECO:0007669"/>
    <property type="project" value="InterPro"/>
</dbReference>
<name>A0A9N9QMD6_9CUCU</name>
<feature type="transmembrane region" description="Helical" evidence="5">
    <location>
        <begin position="209"/>
        <end position="230"/>
    </location>
</feature>
<dbReference type="InterPro" id="IPR005828">
    <property type="entry name" value="MFS_sugar_transport-like"/>
</dbReference>
<evidence type="ECO:0000313" key="7">
    <source>
        <dbReference type="EMBL" id="CAG9771538.1"/>
    </source>
</evidence>
<feature type="transmembrane region" description="Helical" evidence="5">
    <location>
        <begin position="439"/>
        <end position="461"/>
    </location>
</feature>
<feature type="transmembrane region" description="Helical" evidence="5">
    <location>
        <begin position="404"/>
        <end position="427"/>
    </location>
</feature>
<dbReference type="OrthoDB" id="3936150at2759"/>
<sequence>MSYDDILPVIGSFGWHQWKLLILVSFPFMANFFFKVGNVALVISPKYRCMLPFETENASYFLNQTQLDYWYPLDLKTKTHSSCRYKLNTTELNCDRYIFDNSFGRTVAVEFELTCDKDYLIATSNSLNMFGMMIGAIFFGSAADRWGRRKILIITNVIYGIIGNVIIFSPNIWTFLILRVILGMVIAGGFYGSYVILIESTEPSKRLMIGTCLNLYYGLGTILSSLLAYLSPTWKVLQVLFTAFGAPCILYIWVLPESARWLISKNRITEARKIIKIIAKENKRTILEEHLEYCLTEARDAARGKINASVYDAMRYPTLRTRIFILMFLNFVCYIVVFGITWHIPKFSGNVYTNLALMGLSDLPTFVMVLFTAQRAGRRPVIFTYMIISSLCLVITFVKPSAAAWVLTWSLISKLLSGSTMCLIYVLSSELYPTVFRNAGLGLGAIAGSLGGIFASYIFYLEFFWKPLPNIILSGLLLIACGLILLLPETFNKKLPETLEEGNRFGK</sequence>
<evidence type="ECO:0000256" key="2">
    <source>
        <dbReference type="ARBA" id="ARBA00022692"/>
    </source>
</evidence>
<feature type="transmembrane region" description="Helical" evidence="5">
    <location>
        <begin position="119"/>
        <end position="139"/>
    </location>
</feature>
<feature type="transmembrane region" description="Helical" evidence="5">
    <location>
        <begin position="176"/>
        <end position="197"/>
    </location>
</feature>
<protein>
    <recommendedName>
        <fullName evidence="6">Major facilitator superfamily (MFS) profile domain-containing protein</fullName>
    </recommendedName>
</protein>
<accession>A0A9N9QMD6</accession>
<dbReference type="CDD" id="cd17317">
    <property type="entry name" value="MFS_SLC22"/>
    <property type="match status" value="1"/>
</dbReference>
<gene>
    <name evidence="7" type="ORF">CEUTPL_LOCUS11969</name>
</gene>
<feature type="transmembrane region" description="Helical" evidence="5">
    <location>
        <begin position="351"/>
        <end position="373"/>
    </location>
</feature>